<dbReference type="SMART" id="SM00387">
    <property type="entry name" value="HATPase_c"/>
    <property type="match status" value="1"/>
</dbReference>
<keyword evidence="3" id="KW-0597">Phosphoprotein</keyword>
<keyword evidence="8" id="KW-1133">Transmembrane helix</keyword>
<dbReference type="InterPro" id="IPR050736">
    <property type="entry name" value="Sensor_HK_Regulatory"/>
</dbReference>
<feature type="compositionally biased region" description="Low complexity" evidence="7">
    <location>
        <begin position="268"/>
        <end position="278"/>
    </location>
</feature>
<evidence type="ECO:0000313" key="10">
    <source>
        <dbReference type="EMBL" id="EGV31676.1"/>
    </source>
</evidence>
<dbReference type="eggNOG" id="COG2205">
    <property type="taxonomic scope" value="Bacteria"/>
</dbReference>
<feature type="region of interest" description="Disordered" evidence="7">
    <location>
        <begin position="165"/>
        <end position="191"/>
    </location>
</feature>
<proteinExistence type="predicted"/>
<dbReference type="Proteomes" id="UP000004200">
    <property type="component" value="Unassembled WGS sequence"/>
</dbReference>
<dbReference type="PROSITE" id="PS50109">
    <property type="entry name" value="HIS_KIN"/>
    <property type="match status" value="1"/>
</dbReference>
<dbReference type="SMART" id="SM00388">
    <property type="entry name" value="HisKA"/>
    <property type="match status" value="1"/>
</dbReference>
<feature type="domain" description="Histidine kinase" evidence="9">
    <location>
        <begin position="452"/>
        <end position="670"/>
    </location>
</feature>
<dbReference type="CDD" id="cd00075">
    <property type="entry name" value="HATPase"/>
    <property type="match status" value="1"/>
</dbReference>
<gene>
    <name evidence="10" type="ORF">ThidrDRAFT_1877</name>
</gene>
<dbReference type="InterPro" id="IPR003594">
    <property type="entry name" value="HATPase_dom"/>
</dbReference>
<comment type="caution">
    <text evidence="10">The sequence shown here is derived from an EMBL/GenBank/DDBJ whole genome shotgun (WGS) entry which is preliminary data.</text>
</comment>
<dbReference type="FunFam" id="1.10.287.130:FF:000001">
    <property type="entry name" value="Two-component sensor histidine kinase"/>
    <property type="match status" value="1"/>
</dbReference>
<feature type="transmembrane region" description="Helical" evidence="8">
    <location>
        <begin position="413"/>
        <end position="433"/>
    </location>
</feature>
<protein>
    <recommendedName>
        <fullName evidence="2">histidine kinase</fullName>
        <ecNumber evidence="2">2.7.13.3</ecNumber>
    </recommendedName>
</protein>
<keyword evidence="4" id="KW-0808">Transferase</keyword>
<evidence type="ECO:0000313" key="11">
    <source>
        <dbReference type="Proteomes" id="UP000004200"/>
    </source>
</evidence>
<dbReference type="EC" id="2.7.13.3" evidence="2"/>
<evidence type="ECO:0000256" key="5">
    <source>
        <dbReference type="ARBA" id="ARBA00022777"/>
    </source>
</evidence>
<dbReference type="PANTHER" id="PTHR43711:SF1">
    <property type="entry name" value="HISTIDINE KINASE 1"/>
    <property type="match status" value="1"/>
</dbReference>
<dbReference type="Gene3D" id="1.10.287.130">
    <property type="match status" value="1"/>
</dbReference>
<evidence type="ECO:0000256" key="6">
    <source>
        <dbReference type="ARBA" id="ARBA00023012"/>
    </source>
</evidence>
<evidence type="ECO:0000256" key="4">
    <source>
        <dbReference type="ARBA" id="ARBA00022679"/>
    </source>
</evidence>
<dbReference type="InterPro" id="IPR005467">
    <property type="entry name" value="His_kinase_dom"/>
</dbReference>
<dbReference type="SUPFAM" id="SSF47384">
    <property type="entry name" value="Homodimeric domain of signal transducing histidine kinase"/>
    <property type="match status" value="1"/>
</dbReference>
<keyword evidence="8" id="KW-0472">Membrane</keyword>
<comment type="catalytic activity">
    <reaction evidence="1">
        <text>ATP + protein L-histidine = ADP + protein N-phospho-L-histidine.</text>
        <dbReference type="EC" id="2.7.13.3"/>
    </reaction>
</comment>
<feature type="compositionally biased region" description="Basic and acidic residues" evidence="7">
    <location>
        <begin position="179"/>
        <end position="191"/>
    </location>
</feature>
<reference evidence="10 11" key="1">
    <citation type="submission" date="2011-06" db="EMBL/GenBank/DDBJ databases">
        <title>The draft genome of Thiorhodococcus drewsii AZ1.</title>
        <authorList>
            <consortium name="US DOE Joint Genome Institute (JGI-PGF)"/>
            <person name="Lucas S."/>
            <person name="Han J."/>
            <person name="Lapidus A."/>
            <person name="Cheng J.-F."/>
            <person name="Goodwin L."/>
            <person name="Pitluck S."/>
            <person name="Peters L."/>
            <person name="Land M.L."/>
            <person name="Hauser L."/>
            <person name="Vogl K."/>
            <person name="Liu Z."/>
            <person name="Imhoff J."/>
            <person name="Thiel V."/>
            <person name="Frigaard N.-U."/>
            <person name="Bryant D.A."/>
            <person name="Woyke T.J."/>
        </authorList>
    </citation>
    <scope>NUCLEOTIDE SEQUENCE [LARGE SCALE GENOMIC DNA]</scope>
    <source>
        <strain evidence="10 11">AZ1</strain>
    </source>
</reference>
<name>G2E0Q4_9GAMM</name>
<keyword evidence="8" id="KW-0812">Transmembrane</keyword>
<dbReference type="InterPro" id="IPR004358">
    <property type="entry name" value="Sig_transdc_His_kin-like_C"/>
</dbReference>
<evidence type="ECO:0000256" key="8">
    <source>
        <dbReference type="SAM" id="Phobius"/>
    </source>
</evidence>
<dbReference type="STRING" id="765913.ThidrDRAFT_1877"/>
<feature type="compositionally biased region" description="Polar residues" evidence="7">
    <location>
        <begin position="246"/>
        <end position="260"/>
    </location>
</feature>
<dbReference type="Pfam" id="PF02518">
    <property type="entry name" value="HATPase_c"/>
    <property type="match status" value="1"/>
</dbReference>
<dbReference type="InterPro" id="IPR036890">
    <property type="entry name" value="HATPase_C_sf"/>
</dbReference>
<evidence type="ECO:0000256" key="3">
    <source>
        <dbReference type="ARBA" id="ARBA00022553"/>
    </source>
</evidence>
<dbReference type="EMBL" id="AFWT01000011">
    <property type="protein sequence ID" value="EGV31676.1"/>
    <property type="molecule type" value="Genomic_DNA"/>
</dbReference>
<dbReference type="Gene3D" id="3.30.565.10">
    <property type="entry name" value="Histidine kinase-like ATPase, C-terminal domain"/>
    <property type="match status" value="1"/>
</dbReference>
<keyword evidence="11" id="KW-1185">Reference proteome</keyword>
<evidence type="ECO:0000256" key="1">
    <source>
        <dbReference type="ARBA" id="ARBA00000085"/>
    </source>
</evidence>
<dbReference type="InterPro" id="IPR003661">
    <property type="entry name" value="HisK_dim/P_dom"/>
</dbReference>
<dbReference type="SUPFAM" id="SSF55874">
    <property type="entry name" value="ATPase domain of HSP90 chaperone/DNA topoisomerase II/histidine kinase"/>
    <property type="match status" value="1"/>
</dbReference>
<dbReference type="OrthoDB" id="9804645at2"/>
<sequence length="672" mass="74195">MSGLEMSNARTRLRLGILSFVLALAIPSLLLVDKAYDQIKWESFRQQQIAAEEFAARIDRALAQLVRDEESRGIDDYGFVIGTASAYPRRSPLSELTATQAIPGLVGWFQVRADGRFSSPLVPEPGVSPSDFGLDSGQIALRQAQSQRIEDILVGNRLVERGARELDTPTARTDIQTAELERHANEQSAYRYDRTQDNSLNAHPSPRPASNRLSQAAFERLAEDATSDVSSLTKRRAKRSAELSEQAETAQAKSSPSEPSDSLGLEEPPAAASTPSAPVAELSNRHSVQLFDTAIEPMEVGRLDSGHFLLFRSVWRDGERIIQGALIKQGAFLEAIAGETFETTALARNCDLTLTYRGESLASFRSPPERTLVSGTPALSGSPLYRTRMQEPFGGLELIFSVTRLPNPPGAAVIGWMAAALASVLLAGGWLMYRLGMGQIELVRQQQDFVSSVSHELKTPLTSIRMYAEMLSAGFAAEHRKQTYYRLIHEESERLSRLIANVLQLARIGRDALVLEIQPIAVETLMQTVHERVAAQVERAGFVLEIVCDTPGWVQVDPDAFVQIFINLVDNALKFAADTPERRIRIACESRGEQRICLSVRDFGPGIPRGQRNRVFRLFYRGEEAKQRAISGTGIGLALVRRLTLAMDGRVELIGREPGAEFRIELPRTQPP</sequence>
<accession>G2E0Q4</accession>
<evidence type="ECO:0000256" key="2">
    <source>
        <dbReference type="ARBA" id="ARBA00012438"/>
    </source>
</evidence>
<dbReference type="PANTHER" id="PTHR43711">
    <property type="entry name" value="TWO-COMPONENT HISTIDINE KINASE"/>
    <property type="match status" value="1"/>
</dbReference>
<dbReference type="PRINTS" id="PR00344">
    <property type="entry name" value="BCTRLSENSOR"/>
</dbReference>
<keyword evidence="5 10" id="KW-0418">Kinase</keyword>
<evidence type="ECO:0000259" key="9">
    <source>
        <dbReference type="PROSITE" id="PS50109"/>
    </source>
</evidence>
<feature type="region of interest" description="Disordered" evidence="7">
    <location>
        <begin position="222"/>
        <end position="281"/>
    </location>
</feature>
<dbReference type="InterPro" id="IPR036097">
    <property type="entry name" value="HisK_dim/P_sf"/>
</dbReference>
<dbReference type="GO" id="GO:0000155">
    <property type="term" value="F:phosphorelay sensor kinase activity"/>
    <property type="evidence" value="ECO:0007669"/>
    <property type="project" value="InterPro"/>
</dbReference>
<organism evidence="10 11">
    <name type="scientific">Thiorhodococcus drewsii AZ1</name>
    <dbReference type="NCBI Taxonomy" id="765913"/>
    <lineage>
        <taxon>Bacteria</taxon>
        <taxon>Pseudomonadati</taxon>
        <taxon>Pseudomonadota</taxon>
        <taxon>Gammaproteobacteria</taxon>
        <taxon>Chromatiales</taxon>
        <taxon>Chromatiaceae</taxon>
        <taxon>Thiorhodococcus</taxon>
    </lineage>
</organism>
<dbReference type="Pfam" id="PF00512">
    <property type="entry name" value="HisKA"/>
    <property type="match status" value="1"/>
</dbReference>
<dbReference type="AlphaFoldDB" id="G2E0Q4"/>
<evidence type="ECO:0000256" key="7">
    <source>
        <dbReference type="SAM" id="MobiDB-lite"/>
    </source>
</evidence>
<dbReference type="CDD" id="cd00082">
    <property type="entry name" value="HisKA"/>
    <property type="match status" value="1"/>
</dbReference>
<keyword evidence="6" id="KW-0902">Two-component regulatory system</keyword>